<protein>
    <submittedName>
        <fullName evidence="1">Uncharacterized protein</fullName>
    </submittedName>
</protein>
<proteinExistence type="predicted"/>
<name>A0AAW3MWY3_9BURK</name>
<organism evidence="1 2">
    <name type="scientific">Burkholderia ubonensis</name>
    <dbReference type="NCBI Taxonomy" id="101571"/>
    <lineage>
        <taxon>Bacteria</taxon>
        <taxon>Pseudomonadati</taxon>
        <taxon>Pseudomonadota</taxon>
        <taxon>Betaproteobacteria</taxon>
        <taxon>Burkholderiales</taxon>
        <taxon>Burkholderiaceae</taxon>
        <taxon>Burkholderia</taxon>
        <taxon>Burkholderia cepacia complex</taxon>
    </lineage>
</organism>
<dbReference type="AlphaFoldDB" id="A0AAW3MWY3"/>
<evidence type="ECO:0000313" key="1">
    <source>
        <dbReference type="EMBL" id="KVP98290.1"/>
    </source>
</evidence>
<keyword evidence="2" id="KW-1185">Reference proteome</keyword>
<gene>
    <name evidence="1" type="ORF">WJ96_07150</name>
</gene>
<accession>A0AAW3MWY3</accession>
<dbReference type="EMBL" id="LPBJ01000047">
    <property type="protein sequence ID" value="KVP98290.1"/>
    <property type="molecule type" value="Genomic_DNA"/>
</dbReference>
<evidence type="ECO:0000313" key="2">
    <source>
        <dbReference type="Proteomes" id="UP000056453"/>
    </source>
</evidence>
<reference evidence="1 2" key="1">
    <citation type="submission" date="2015-11" db="EMBL/GenBank/DDBJ databases">
        <title>Expanding the genomic diversity of Burkholderia species for the development of highly accurate diagnostics.</title>
        <authorList>
            <person name="Sahl J."/>
            <person name="Keim P."/>
            <person name="Wagner D."/>
        </authorList>
    </citation>
    <scope>NUCLEOTIDE SEQUENCE [LARGE SCALE GENOMIC DNA]</scope>
    <source>
        <strain evidence="1 2">MSMB1808WGS</strain>
    </source>
</reference>
<dbReference type="Proteomes" id="UP000056453">
    <property type="component" value="Unassembled WGS sequence"/>
</dbReference>
<sequence>MQMNTQTQNHLISRDERRAFEAAWRVYVATGEADAPAFILQAILRGRNPKRGFTPVTNAVKLANGQFAWQGYSAALSQLRGQLGSYVHAIWPELMGKGLGPTRYESLVKELAAALEQLKREA</sequence>
<comment type="caution">
    <text evidence="1">The sequence shown here is derived from an EMBL/GenBank/DDBJ whole genome shotgun (WGS) entry which is preliminary data.</text>
</comment>